<name>A0A7I8L2Q9_SPIIN</name>
<dbReference type="PANTHER" id="PTHR35992:SF1">
    <property type="entry name" value="CYTOMATRIX PROTEIN-LIKE PROTEIN"/>
    <property type="match status" value="1"/>
</dbReference>
<accession>A0A7I8L2Q9</accession>
<keyword evidence="1" id="KW-0175">Coiled coil</keyword>
<feature type="coiled-coil region" evidence="1">
    <location>
        <begin position="208"/>
        <end position="235"/>
    </location>
</feature>
<proteinExistence type="predicted"/>
<gene>
    <name evidence="3" type="ORF">SI8410_10014908</name>
</gene>
<dbReference type="Proteomes" id="UP000663760">
    <property type="component" value="Chromosome 10"/>
</dbReference>
<feature type="compositionally biased region" description="Polar residues" evidence="2">
    <location>
        <begin position="327"/>
        <end position="339"/>
    </location>
</feature>
<dbReference type="AlphaFoldDB" id="A0A7I8L2Q9"/>
<evidence type="ECO:0000256" key="2">
    <source>
        <dbReference type="SAM" id="MobiDB-lite"/>
    </source>
</evidence>
<dbReference type="PANTHER" id="PTHR35992">
    <property type="entry name" value="CYTOMATRIX PROTEIN-LIKE PROTEIN"/>
    <property type="match status" value="1"/>
</dbReference>
<feature type="region of interest" description="Disordered" evidence="2">
    <location>
        <begin position="292"/>
        <end position="393"/>
    </location>
</feature>
<evidence type="ECO:0000313" key="3">
    <source>
        <dbReference type="EMBL" id="CAA7404230.1"/>
    </source>
</evidence>
<feature type="compositionally biased region" description="Basic residues" evidence="2">
    <location>
        <begin position="383"/>
        <end position="393"/>
    </location>
</feature>
<dbReference type="EMBL" id="LR746273">
    <property type="protein sequence ID" value="CAA7404230.1"/>
    <property type="molecule type" value="Genomic_DNA"/>
</dbReference>
<sequence>MVSEVHPPSLCPPTSASASERRQWERIFAALMEMLRQRQGQIETLAGDRKFLQDYVLLQHNRWESKAQLLESQIAQMKKVEEMERLAYAAKLDLMLGLKQMEVSRCKELFENTESDLQDFHECVETLNREISLLKMKSSEGDMRSMSSGENQQDDGHLCSGSTEPRNWKQAYKKLSAKKEAEVTALLAEKDFVWHQFKKMEGEYTGLLKSKQVEVNQANEAAEKLQATVEKLQSSVFDKEEMISNLRADVSRMEVDLRSRTREASMNDEEVKKLQFSVREKDAMIAKLQRELARTEANSRKSSGKKMPRSSKEASLLRRSAGRSVSKGRSQGVSASRSSIVHCDSSGSRIADSGLRMSSKRKSLTSMPALDSPKLFSSSFKVPKLRHPSPARF</sequence>
<feature type="region of interest" description="Disordered" evidence="2">
    <location>
        <begin position="139"/>
        <end position="164"/>
    </location>
</feature>
<protein>
    <submittedName>
        <fullName evidence="3">Uncharacterized protein</fullName>
    </submittedName>
</protein>
<keyword evidence="4" id="KW-1185">Reference proteome</keyword>
<evidence type="ECO:0000256" key="1">
    <source>
        <dbReference type="SAM" id="Coils"/>
    </source>
</evidence>
<organism evidence="3 4">
    <name type="scientific">Spirodela intermedia</name>
    <name type="common">Intermediate duckweed</name>
    <dbReference type="NCBI Taxonomy" id="51605"/>
    <lineage>
        <taxon>Eukaryota</taxon>
        <taxon>Viridiplantae</taxon>
        <taxon>Streptophyta</taxon>
        <taxon>Embryophyta</taxon>
        <taxon>Tracheophyta</taxon>
        <taxon>Spermatophyta</taxon>
        <taxon>Magnoliopsida</taxon>
        <taxon>Liliopsida</taxon>
        <taxon>Araceae</taxon>
        <taxon>Lemnoideae</taxon>
        <taxon>Spirodela</taxon>
    </lineage>
</organism>
<reference evidence="3" key="1">
    <citation type="submission" date="2020-02" db="EMBL/GenBank/DDBJ databases">
        <authorList>
            <person name="Scholz U."/>
            <person name="Mascher M."/>
            <person name="Fiebig A."/>
        </authorList>
    </citation>
    <scope>NUCLEOTIDE SEQUENCE</scope>
</reference>
<dbReference type="OrthoDB" id="1921280at2759"/>
<evidence type="ECO:0000313" key="4">
    <source>
        <dbReference type="Proteomes" id="UP000663760"/>
    </source>
</evidence>